<name>A0A6N8L082_9SPHI</name>
<evidence type="ECO:0000313" key="3">
    <source>
        <dbReference type="Proteomes" id="UP000435036"/>
    </source>
</evidence>
<dbReference type="OrthoDB" id="714436at2"/>
<reference evidence="2 3" key="1">
    <citation type="submission" date="2019-12" db="EMBL/GenBank/DDBJ databases">
        <authorList>
            <person name="Dong K."/>
        </authorList>
    </citation>
    <scope>NUCLEOTIDE SEQUENCE [LARGE SCALE GENOMIC DNA]</scope>
    <source>
        <strain evidence="2 3">JCM 31225</strain>
    </source>
</reference>
<dbReference type="Pfam" id="PF19885">
    <property type="entry name" value="DUF6358"/>
    <property type="match status" value="1"/>
</dbReference>
<protein>
    <submittedName>
        <fullName evidence="2">Sortase</fullName>
    </submittedName>
</protein>
<accession>A0A6N8L082</accession>
<organism evidence="2 3">
    <name type="scientific">Sphingobacterium humi</name>
    <dbReference type="NCBI Taxonomy" id="1796905"/>
    <lineage>
        <taxon>Bacteria</taxon>
        <taxon>Pseudomonadati</taxon>
        <taxon>Bacteroidota</taxon>
        <taxon>Sphingobacteriia</taxon>
        <taxon>Sphingobacteriales</taxon>
        <taxon>Sphingobacteriaceae</taxon>
        <taxon>Sphingobacterium</taxon>
    </lineage>
</organism>
<evidence type="ECO:0000256" key="1">
    <source>
        <dbReference type="SAM" id="Phobius"/>
    </source>
</evidence>
<proteinExistence type="predicted"/>
<comment type="caution">
    <text evidence="2">The sequence shown here is derived from an EMBL/GenBank/DDBJ whole genome shotgun (WGS) entry which is preliminary data.</text>
</comment>
<dbReference type="Proteomes" id="UP000435036">
    <property type="component" value="Unassembled WGS sequence"/>
</dbReference>
<feature type="transmembrane region" description="Helical" evidence="1">
    <location>
        <begin position="5"/>
        <end position="26"/>
    </location>
</feature>
<keyword evidence="3" id="KW-1185">Reference proteome</keyword>
<dbReference type="EMBL" id="WSQA01000011">
    <property type="protein sequence ID" value="MVZ63153.1"/>
    <property type="molecule type" value="Genomic_DNA"/>
</dbReference>
<keyword evidence="1" id="KW-0812">Transmembrane</keyword>
<gene>
    <name evidence="2" type="ORF">GQF63_14050</name>
</gene>
<evidence type="ECO:0000313" key="2">
    <source>
        <dbReference type="EMBL" id="MVZ63153.1"/>
    </source>
</evidence>
<keyword evidence="1" id="KW-1133">Transmembrane helix</keyword>
<feature type="transmembrane region" description="Helical" evidence="1">
    <location>
        <begin position="32"/>
        <end position="52"/>
    </location>
</feature>
<dbReference type="InterPro" id="IPR045938">
    <property type="entry name" value="DUF6358"/>
</dbReference>
<sequence length="79" mass="8670">MTKKFILNVVLNLGIVFLILSAVAGYNSGNMLFLGVSIALLVVLIYLKVVLLKQVSRDVQAKKAAEAQQALKQKKRAKK</sequence>
<keyword evidence="1" id="KW-0472">Membrane</keyword>
<dbReference type="RefSeq" id="WP_160369877.1">
    <property type="nucleotide sequence ID" value="NZ_WSQA01000011.1"/>
</dbReference>
<dbReference type="AlphaFoldDB" id="A0A6N8L082"/>